<evidence type="ECO:0000313" key="2">
    <source>
        <dbReference type="Proteomes" id="UP000279833"/>
    </source>
</evidence>
<dbReference type="AlphaFoldDB" id="A0A183KXK3"/>
<dbReference type="WBParaSite" id="SCUD_0001980201-mRNA-1">
    <property type="protein sequence ID" value="SCUD_0001980201-mRNA-1"/>
    <property type="gene ID" value="SCUD_0001980201"/>
</dbReference>
<dbReference type="Proteomes" id="UP000279833">
    <property type="component" value="Unassembled WGS sequence"/>
</dbReference>
<reference evidence="3" key="1">
    <citation type="submission" date="2016-06" db="UniProtKB">
        <authorList>
            <consortium name="WormBaseParasite"/>
        </authorList>
    </citation>
    <scope>IDENTIFICATION</scope>
</reference>
<reference evidence="1 2" key="2">
    <citation type="submission" date="2018-11" db="EMBL/GenBank/DDBJ databases">
        <authorList>
            <consortium name="Pathogen Informatics"/>
        </authorList>
    </citation>
    <scope>NUCLEOTIDE SEQUENCE [LARGE SCALE GENOMIC DNA]</scope>
    <source>
        <strain evidence="1">Dakar</strain>
        <strain evidence="2">Dakar, Senegal</strain>
    </source>
</reference>
<keyword evidence="2" id="KW-1185">Reference proteome</keyword>
<evidence type="ECO:0000313" key="3">
    <source>
        <dbReference type="WBParaSite" id="SCUD_0001980201-mRNA-1"/>
    </source>
</evidence>
<accession>A0A183KXK3</accession>
<dbReference type="EMBL" id="UZAK01043153">
    <property type="protein sequence ID" value="VDP70314.1"/>
    <property type="molecule type" value="Genomic_DNA"/>
</dbReference>
<protein>
    <submittedName>
        <fullName evidence="1 3">Uncharacterized protein</fullName>
    </submittedName>
</protein>
<gene>
    <name evidence="1" type="ORF">SCUD_LOCUS19799</name>
</gene>
<proteinExistence type="predicted"/>
<sequence length="64" mass="6672">MPCICVVVAPGGHLIPVEVILGKTWGVGCCCLPGKRFIFCPGHRDLLPKLIPGTEGSTGCVPEV</sequence>
<name>A0A183KXK3_9TREM</name>
<organism evidence="3">
    <name type="scientific">Schistosoma curassoni</name>
    <dbReference type="NCBI Taxonomy" id="6186"/>
    <lineage>
        <taxon>Eukaryota</taxon>
        <taxon>Metazoa</taxon>
        <taxon>Spiralia</taxon>
        <taxon>Lophotrochozoa</taxon>
        <taxon>Platyhelminthes</taxon>
        <taxon>Trematoda</taxon>
        <taxon>Digenea</taxon>
        <taxon>Strigeidida</taxon>
        <taxon>Schistosomatoidea</taxon>
        <taxon>Schistosomatidae</taxon>
        <taxon>Schistosoma</taxon>
    </lineage>
</organism>
<evidence type="ECO:0000313" key="1">
    <source>
        <dbReference type="EMBL" id="VDP70314.1"/>
    </source>
</evidence>